<dbReference type="Proteomes" id="UP000031167">
    <property type="component" value="Unassembled WGS sequence"/>
</dbReference>
<feature type="transmembrane region" description="Helical" evidence="1">
    <location>
        <begin position="16"/>
        <end position="35"/>
    </location>
</feature>
<name>A0A0B4EDU7_9FLAO</name>
<dbReference type="AlphaFoldDB" id="A0A0B4EDU7"/>
<organism evidence="2 3">
    <name type="scientific">Chryseobacterium taiwanense</name>
    <dbReference type="NCBI Taxonomy" id="363331"/>
    <lineage>
        <taxon>Bacteria</taxon>
        <taxon>Pseudomonadati</taxon>
        <taxon>Bacteroidota</taxon>
        <taxon>Flavobacteriia</taxon>
        <taxon>Flavobacteriales</taxon>
        <taxon>Weeksellaceae</taxon>
        <taxon>Chryseobacterium group</taxon>
        <taxon>Chryseobacterium</taxon>
    </lineage>
</organism>
<evidence type="ECO:0000313" key="2">
    <source>
        <dbReference type="EMBL" id="KIC64768.1"/>
    </source>
</evidence>
<keyword evidence="3" id="KW-1185">Reference proteome</keyword>
<evidence type="ECO:0000313" key="3">
    <source>
        <dbReference type="Proteomes" id="UP000031167"/>
    </source>
</evidence>
<keyword evidence="1" id="KW-0472">Membrane</keyword>
<sequence length="176" mass="20847">MQGHITLSKTEKQYQFLYLILMLVAALIFLGVIFLKDFQSPFSDEDVISIQNLEEKARFDQKQKYSYKIMDSTYNQINRLTNEMPQPFVENSIIYGINDITNYYESGDTKVLDIRKDAYPQIALFYKMYFDDKKTIATVTEDIEKFKKQFDDCSIGFKEKKSQLFQRNNELKARTQ</sequence>
<dbReference type="STRING" id="363331.RM51_02300"/>
<evidence type="ECO:0000256" key="1">
    <source>
        <dbReference type="SAM" id="Phobius"/>
    </source>
</evidence>
<dbReference type="OrthoDB" id="666176at2"/>
<dbReference type="InterPro" id="IPR039449">
    <property type="entry name" value="TssO"/>
</dbReference>
<keyword evidence="1" id="KW-0812">Transmembrane</keyword>
<dbReference type="RefSeq" id="WP_039364728.1">
    <property type="nucleotide sequence ID" value="NZ_JWTA01000002.1"/>
</dbReference>
<keyword evidence="1" id="KW-1133">Transmembrane helix</keyword>
<evidence type="ECO:0008006" key="4">
    <source>
        <dbReference type="Google" id="ProtNLM"/>
    </source>
</evidence>
<dbReference type="EMBL" id="JWTA01000002">
    <property type="protein sequence ID" value="KIC64768.1"/>
    <property type="molecule type" value="Genomic_DNA"/>
</dbReference>
<protein>
    <recommendedName>
        <fullName evidence="4">Type VI secretion system transmembrane protein TssO</fullName>
    </recommendedName>
</protein>
<comment type="caution">
    <text evidence="2">The sequence shown here is derived from an EMBL/GenBank/DDBJ whole genome shotgun (WGS) entry which is preliminary data.</text>
</comment>
<reference evidence="2 3" key="1">
    <citation type="submission" date="2014-12" db="EMBL/GenBank/DDBJ databases">
        <title>Genome sequencing of Chryseobacterium taiwanense TPW19.</title>
        <authorList>
            <person name="Tan P.W."/>
            <person name="Chan K.-G."/>
        </authorList>
    </citation>
    <scope>NUCLEOTIDE SEQUENCE [LARGE SCALE GENOMIC DNA]</scope>
    <source>
        <strain evidence="2 3">TPW19</strain>
    </source>
</reference>
<accession>A0A0B4EDU7</accession>
<dbReference type="Pfam" id="PF17561">
    <property type="entry name" value="TssO"/>
    <property type="match status" value="1"/>
</dbReference>
<proteinExistence type="predicted"/>
<gene>
    <name evidence="2" type="ORF">RM51_02300</name>
</gene>